<dbReference type="Gene3D" id="3.30.1780.10">
    <property type="entry name" value="ornithine cyclodeaminase, domain 1"/>
    <property type="match status" value="1"/>
</dbReference>
<dbReference type="PIRSF" id="PIRSF001439">
    <property type="entry name" value="CryM"/>
    <property type="match status" value="1"/>
</dbReference>
<dbReference type="InterPro" id="IPR003462">
    <property type="entry name" value="ODC_Mu_crystall"/>
</dbReference>
<proteinExistence type="predicted"/>
<dbReference type="Proteomes" id="UP000184082">
    <property type="component" value="Unassembled WGS sequence"/>
</dbReference>
<dbReference type="Gene3D" id="3.40.50.720">
    <property type="entry name" value="NAD(P)-binding Rossmann-like Domain"/>
    <property type="match status" value="1"/>
</dbReference>
<dbReference type="Pfam" id="PF02423">
    <property type="entry name" value="OCD_Mu_crystall"/>
    <property type="match status" value="1"/>
</dbReference>
<protein>
    <submittedName>
        <fullName evidence="1">Ornithine cyclodeaminase</fullName>
    </submittedName>
</protein>
<dbReference type="AlphaFoldDB" id="A0A1M6RZM8"/>
<dbReference type="RefSeq" id="WP_072967951.1">
    <property type="nucleotide sequence ID" value="NZ_FRAJ01000016.1"/>
</dbReference>
<reference evidence="1 2" key="1">
    <citation type="submission" date="2016-11" db="EMBL/GenBank/DDBJ databases">
        <authorList>
            <person name="Jaros S."/>
            <person name="Januszkiewicz K."/>
            <person name="Wedrychowicz H."/>
        </authorList>
    </citation>
    <scope>NUCLEOTIDE SEQUENCE [LARGE SCALE GENOMIC DNA]</scope>
    <source>
        <strain evidence="1 2">DSM 14501</strain>
    </source>
</reference>
<sequence>MLYLSKKDIFNLVSFDELIDSIELAFRIYEQKSFQMPDRIHLHYRENTFLYMPCFTEDIIGTKVLTVFPKNTDKNVPVIQGLMLLNDVETGKPIALIDGASLTAFRTGAVGGVGIKHTAKEDCQSVGLVGAGVQGFYQLLFAAKVRDIKKIYIYDIFEDKLISFKEKLLEKLTDVEINIVNNTRELVEKSEIIITTTTSEKPVLPDDEKLLKGKHFIGIGSYKPNMREFPEALFKLLDEVYIDTDFAAEESGDLVIPLEKNWIKREQIKTFGKLLKDNDIKSDTTLFKSVGMALFDLVVANVIYSKAAEKGVGQKIIL</sequence>
<dbReference type="SUPFAM" id="SSF51735">
    <property type="entry name" value="NAD(P)-binding Rossmann-fold domains"/>
    <property type="match status" value="1"/>
</dbReference>
<dbReference type="PANTHER" id="PTHR13812">
    <property type="entry name" value="KETIMINE REDUCTASE MU-CRYSTALLIN"/>
    <property type="match status" value="1"/>
</dbReference>
<evidence type="ECO:0000313" key="2">
    <source>
        <dbReference type="Proteomes" id="UP000184082"/>
    </source>
</evidence>
<dbReference type="EMBL" id="FRAJ01000016">
    <property type="protein sequence ID" value="SHK37926.1"/>
    <property type="molecule type" value="Genomic_DNA"/>
</dbReference>
<dbReference type="InterPro" id="IPR036291">
    <property type="entry name" value="NAD(P)-bd_dom_sf"/>
</dbReference>
<organism evidence="1 2">
    <name type="scientific">Caminicella sporogenes DSM 14501</name>
    <dbReference type="NCBI Taxonomy" id="1121266"/>
    <lineage>
        <taxon>Bacteria</taxon>
        <taxon>Bacillati</taxon>
        <taxon>Bacillota</taxon>
        <taxon>Clostridia</taxon>
        <taxon>Peptostreptococcales</taxon>
        <taxon>Caminicellaceae</taxon>
        <taxon>Caminicella</taxon>
    </lineage>
</organism>
<evidence type="ECO:0000313" key="1">
    <source>
        <dbReference type="EMBL" id="SHK37926.1"/>
    </source>
</evidence>
<dbReference type="InterPro" id="IPR023401">
    <property type="entry name" value="ODC_N"/>
</dbReference>
<keyword evidence="2" id="KW-1185">Reference proteome</keyword>
<accession>A0A1M6RZM8</accession>
<dbReference type="STRING" id="1121266.SAMN02745883_01908"/>
<gene>
    <name evidence="1" type="ORF">SAMN02745883_01908</name>
</gene>
<dbReference type="PANTHER" id="PTHR13812:SF19">
    <property type="entry name" value="KETIMINE REDUCTASE MU-CRYSTALLIN"/>
    <property type="match status" value="1"/>
</dbReference>
<name>A0A1M6RZM8_9FIRM</name>
<dbReference type="GO" id="GO:0005737">
    <property type="term" value="C:cytoplasm"/>
    <property type="evidence" value="ECO:0007669"/>
    <property type="project" value="TreeGrafter"/>
</dbReference>